<dbReference type="GO" id="GO:0010774">
    <property type="term" value="P:meiotic strand invasion involved in reciprocal meiotic recombination"/>
    <property type="evidence" value="ECO:0007669"/>
    <property type="project" value="TreeGrafter"/>
</dbReference>
<dbReference type="GO" id="GO:0000794">
    <property type="term" value="C:condensed nuclear chromosome"/>
    <property type="evidence" value="ECO:0007669"/>
    <property type="project" value="TreeGrafter"/>
</dbReference>
<keyword evidence="4" id="KW-0539">Nucleus</keyword>
<reference evidence="7 8" key="1">
    <citation type="submission" date="2022-09" db="EMBL/GenBank/DDBJ databases">
        <authorList>
            <person name="Palmer J.M."/>
        </authorList>
    </citation>
    <scope>NUCLEOTIDE SEQUENCE [LARGE SCALE GENOMIC DNA]</scope>
    <source>
        <strain evidence="7 8">DSM 7382</strain>
    </source>
</reference>
<gene>
    <name evidence="7" type="ORF">QCA50_014397</name>
</gene>
<protein>
    <recommendedName>
        <fullName evidence="6">Homologous-pairing protein 2 winged helix domain-containing protein</fullName>
    </recommendedName>
</protein>
<evidence type="ECO:0000256" key="4">
    <source>
        <dbReference type="ARBA" id="ARBA00023242"/>
    </source>
</evidence>
<keyword evidence="8" id="KW-1185">Reference proteome</keyword>
<dbReference type="GO" id="GO:0007129">
    <property type="term" value="P:homologous chromosome pairing at meiosis"/>
    <property type="evidence" value="ECO:0007669"/>
    <property type="project" value="TreeGrafter"/>
</dbReference>
<evidence type="ECO:0000256" key="1">
    <source>
        <dbReference type="ARBA" id="ARBA00004123"/>
    </source>
</evidence>
<dbReference type="InterPro" id="IPR036388">
    <property type="entry name" value="WH-like_DNA-bd_sf"/>
</dbReference>
<dbReference type="PANTHER" id="PTHR15938">
    <property type="entry name" value="TBP-1 INTERACTING PROTEIN"/>
    <property type="match status" value="1"/>
</dbReference>
<comment type="caution">
    <text evidence="7">The sequence shown here is derived from an EMBL/GenBank/DDBJ whole genome shotgun (WGS) entry which is preliminary data.</text>
</comment>
<feature type="domain" description="Homologous-pairing protein 2 winged helix" evidence="6">
    <location>
        <begin position="18"/>
        <end position="79"/>
    </location>
</feature>
<dbReference type="AlphaFoldDB" id="A0AAW0FR93"/>
<comment type="subcellular location">
    <subcellularLocation>
        <location evidence="1">Nucleus</location>
    </subcellularLocation>
</comment>
<sequence length="238" mass="26109">MSTKPKTEAKVPVLKGQEAEDAVLDYVKKMNRPYGAVDVAANLKGAVPKTAVQKILVSLAEKGDLVQKIYGKTTFFVANQANMEDMPTEKLASLESEHKSIEESNKALLADVKAVTTELTKVKNTPTDSELANQLEDTVKAVEKAIARLEPLRSGSTLVTAEDLAALDSEWTKWRAEWVRRKKIFNTFWSLATDALPPQDSAALAEDLGIEFDTSEHTALEKGPLCAPKSTVLGKRRR</sequence>
<dbReference type="GO" id="GO:0003690">
    <property type="term" value="F:double-stranded DNA binding"/>
    <property type="evidence" value="ECO:0007669"/>
    <property type="project" value="TreeGrafter"/>
</dbReference>
<accession>A0AAW0FR93</accession>
<evidence type="ECO:0000259" key="6">
    <source>
        <dbReference type="Pfam" id="PF07106"/>
    </source>
</evidence>
<evidence type="ECO:0000256" key="3">
    <source>
        <dbReference type="ARBA" id="ARBA00023172"/>
    </source>
</evidence>
<keyword evidence="5" id="KW-0469">Meiosis</keyword>
<evidence type="ECO:0000313" key="7">
    <source>
        <dbReference type="EMBL" id="KAK7682597.1"/>
    </source>
</evidence>
<dbReference type="Gene3D" id="1.10.10.10">
    <property type="entry name" value="Winged helix-like DNA-binding domain superfamily/Winged helix DNA-binding domain"/>
    <property type="match status" value="1"/>
</dbReference>
<evidence type="ECO:0000256" key="5">
    <source>
        <dbReference type="ARBA" id="ARBA00023254"/>
    </source>
</evidence>
<proteinExistence type="inferred from homology"/>
<organism evidence="7 8">
    <name type="scientific">Cerrena zonata</name>
    <dbReference type="NCBI Taxonomy" id="2478898"/>
    <lineage>
        <taxon>Eukaryota</taxon>
        <taxon>Fungi</taxon>
        <taxon>Dikarya</taxon>
        <taxon>Basidiomycota</taxon>
        <taxon>Agaricomycotina</taxon>
        <taxon>Agaricomycetes</taxon>
        <taxon>Polyporales</taxon>
        <taxon>Cerrenaceae</taxon>
        <taxon>Cerrena</taxon>
    </lineage>
</organism>
<dbReference type="GO" id="GO:0120230">
    <property type="term" value="F:recombinase activator activity"/>
    <property type="evidence" value="ECO:0007669"/>
    <property type="project" value="TreeGrafter"/>
</dbReference>
<dbReference type="EMBL" id="JASBNA010000035">
    <property type="protein sequence ID" value="KAK7682597.1"/>
    <property type="molecule type" value="Genomic_DNA"/>
</dbReference>
<dbReference type="Pfam" id="PF07106">
    <property type="entry name" value="WHD_TBPIP"/>
    <property type="match status" value="1"/>
</dbReference>
<dbReference type="GO" id="GO:0000709">
    <property type="term" value="P:meiotic joint molecule formation"/>
    <property type="evidence" value="ECO:0007669"/>
    <property type="project" value="TreeGrafter"/>
</dbReference>
<dbReference type="Proteomes" id="UP001385951">
    <property type="component" value="Unassembled WGS sequence"/>
</dbReference>
<dbReference type="InterPro" id="IPR010776">
    <property type="entry name" value="Hop2_WH_dom"/>
</dbReference>
<comment type="similarity">
    <text evidence="2">Belongs to the HOP2 family.</text>
</comment>
<keyword evidence="3" id="KW-0233">DNA recombination</keyword>
<evidence type="ECO:0000313" key="8">
    <source>
        <dbReference type="Proteomes" id="UP001385951"/>
    </source>
</evidence>
<evidence type="ECO:0000256" key="2">
    <source>
        <dbReference type="ARBA" id="ARBA00007922"/>
    </source>
</evidence>
<dbReference type="GO" id="GO:0120231">
    <property type="term" value="C:DNA recombinase auxiliary factor complex"/>
    <property type="evidence" value="ECO:0007669"/>
    <property type="project" value="TreeGrafter"/>
</dbReference>
<dbReference type="PANTHER" id="PTHR15938:SF0">
    <property type="entry name" value="HOMOLOGOUS-PAIRING PROTEIN 2 HOMOLOG"/>
    <property type="match status" value="1"/>
</dbReference>
<name>A0AAW0FR93_9APHY</name>